<dbReference type="Proteomes" id="UP001144036">
    <property type="component" value="Unassembled WGS sequence"/>
</dbReference>
<dbReference type="InterPro" id="IPR043129">
    <property type="entry name" value="ATPase_NBD"/>
</dbReference>
<comment type="caution">
    <text evidence="4">The sequence shown here is derived from an EMBL/GenBank/DDBJ whole genome shotgun (WGS) entry which is preliminary data.</text>
</comment>
<reference evidence="4" key="1">
    <citation type="submission" date="2022-11" db="EMBL/GenBank/DDBJ databases">
        <title>Nonomuraea corallina sp. nov., a new species of the genus Nonomuraea isolated from sea side sediment in Thai sea.</title>
        <authorList>
            <person name="Ngamcharungchit C."/>
            <person name="Matsumoto A."/>
            <person name="Suriyachadkun C."/>
            <person name="Panbangred W."/>
            <person name="Inahashi Y."/>
            <person name="Intra B."/>
        </authorList>
    </citation>
    <scope>NUCLEOTIDE SEQUENCE</scope>
    <source>
        <strain evidence="4">MCN248</strain>
    </source>
</reference>
<dbReference type="PANTHER" id="PTHR34847">
    <property type="entry name" value="NODULATION PROTEIN U"/>
    <property type="match status" value="1"/>
</dbReference>
<dbReference type="InterPro" id="IPR031730">
    <property type="entry name" value="Carbam_trans_C"/>
</dbReference>
<dbReference type="Pfam" id="PF16861">
    <property type="entry name" value="Carbam_trans_C"/>
    <property type="match status" value="1"/>
</dbReference>
<organism evidence="4 5">
    <name type="scientific">Nonomuraea corallina</name>
    <dbReference type="NCBI Taxonomy" id="2989783"/>
    <lineage>
        <taxon>Bacteria</taxon>
        <taxon>Bacillati</taxon>
        <taxon>Actinomycetota</taxon>
        <taxon>Actinomycetes</taxon>
        <taxon>Streptosporangiales</taxon>
        <taxon>Streptosporangiaceae</taxon>
        <taxon>Nonomuraea</taxon>
    </lineage>
</organism>
<comment type="similarity">
    <text evidence="1">Belongs to the NodU/CmcH family.</text>
</comment>
<dbReference type="EMBL" id="JAPNNL010000041">
    <property type="protein sequence ID" value="MDA0634369.1"/>
    <property type="molecule type" value="Genomic_DNA"/>
</dbReference>
<name>A0ABT4SB18_9ACTN</name>
<dbReference type="InterPro" id="IPR038152">
    <property type="entry name" value="Carbam_trans_C_sf"/>
</dbReference>
<protein>
    <submittedName>
        <fullName evidence="4">Carbamoyltransferase</fullName>
    </submittedName>
</protein>
<evidence type="ECO:0000313" key="4">
    <source>
        <dbReference type="EMBL" id="MDA0634369.1"/>
    </source>
</evidence>
<dbReference type="InterPro" id="IPR003696">
    <property type="entry name" value="Carbtransf_dom"/>
</dbReference>
<keyword evidence="5" id="KW-1185">Reference proteome</keyword>
<feature type="domain" description="Carbamoyltransferase C-terminal" evidence="3">
    <location>
        <begin position="399"/>
        <end position="566"/>
    </location>
</feature>
<evidence type="ECO:0000256" key="1">
    <source>
        <dbReference type="ARBA" id="ARBA00006129"/>
    </source>
</evidence>
<evidence type="ECO:0000259" key="2">
    <source>
        <dbReference type="Pfam" id="PF02543"/>
    </source>
</evidence>
<dbReference type="PANTHER" id="PTHR34847:SF1">
    <property type="entry name" value="NODULATION PROTEIN U"/>
    <property type="match status" value="1"/>
</dbReference>
<dbReference type="Gene3D" id="3.90.870.20">
    <property type="entry name" value="Carbamoyltransferase, C-terminal domain"/>
    <property type="match status" value="1"/>
</dbReference>
<evidence type="ECO:0000259" key="3">
    <source>
        <dbReference type="Pfam" id="PF16861"/>
    </source>
</evidence>
<dbReference type="SUPFAM" id="SSF53067">
    <property type="entry name" value="Actin-like ATPase domain"/>
    <property type="match status" value="1"/>
</dbReference>
<accession>A0ABT4SB18</accession>
<evidence type="ECO:0000313" key="5">
    <source>
        <dbReference type="Proteomes" id="UP001144036"/>
    </source>
</evidence>
<proteinExistence type="inferred from homology"/>
<dbReference type="RefSeq" id="WP_270155179.1">
    <property type="nucleotide sequence ID" value="NZ_JAPNNL010000041.1"/>
</dbReference>
<gene>
    <name evidence="4" type="ORF">OUY22_13170</name>
</gene>
<dbReference type="Gene3D" id="3.30.420.40">
    <property type="match status" value="2"/>
</dbReference>
<dbReference type="Pfam" id="PF02543">
    <property type="entry name" value="Carbam_trans_N"/>
    <property type="match status" value="1"/>
</dbReference>
<feature type="domain" description="Carbamoyltransferase" evidence="2">
    <location>
        <begin position="6"/>
        <end position="350"/>
    </location>
</feature>
<dbReference type="InterPro" id="IPR051338">
    <property type="entry name" value="NodU/CmcH_Carbamoyltrnsfr"/>
</dbReference>
<sequence length="568" mass="60720">MQPYVVLGVCSFTHDSSAALLVDGELVGFVEEERLSGVKHTRTYPEHAVTWLMSEAGITPEQVNEVAYNFHGLHYLRVVPAALGLVGDPASRHRAVARAASFTKVALRTVRRVQALRRRFPHARVRPSLHHRTHQMYAFAASGWESAAVLVVDSLGEAQTTTIALGRQSEPGRPALRPVYELTDPASLGYAYGSVTEHLGWRRGDEEGTVMALAALGDPARFRALFADAIPITPTGFALHPGYFAPRVLASSFARLTPRFAAETCPRRASDAPIKQVHRDLAAALQERAENVMLHLAALAKTRTGRRRLCVGGGVATNCVAVGKIVKSGLFEEVFVPPAPGDAGTAIGAAAAVHLEGSARPLAGVANACYLGPAYADQLPDLSRFTVHRLDGDVAEVLAERLADGQIVGLFQGRVEAGPRALGNRSILASPLKPGVVARLNDTVKFRESFRPFAPMVTAERAAEYFALGQEAPFMSMASSVTDLAREQIPAVVHANGTARVQTVTQDGNPFIHKVLTAFARRTGVPVLINTSLNVKGKPICGTPAMALDCLAGSGLDALLLEGRWITT</sequence>